<reference evidence="5 6" key="1">
    <citation type="journal article" date="2019" name="Int. J. Syst. Evol. Microbiol.">
        <title>The Global Catalogue of Microorganisms (GCM) 10K type strain sequencing project: providing services to taxonomists for standard genome sequencing and annotation.</title>
        <authorList>
            <consortium name="The Broad Institute Genomics Platform"/>
            <consortium name="The Broad Institute Genome Sequencing Center for Infectious Disease"/>
            <person name="Wu L."/>
            <person name="Ma J."/>
        </authorList>
    </citation>
    <scope>NUCLEOTIDE SEQUENCE [LARGE SCALE GENOMIC DNA]</scope>
    <source>
        <strain evidence="5 6">JCM 10649</strain>
    </source>
</reference>
<feature type="domain" description="Lsr2 dimerization" evidence="3">
    <location>
        <begin position="8"/>
        <end position="68"/>
    </location>
</feature>
<dbReference type="Pfam" id="PF11774">
    <property type="entry name" value="Lsr2"/>
    <property type="match status" value="1"/>
</dbReference>
<feature type="region of interest" description="Disordered" evidence="2">
    <location>
        <begin position="64"/>
        <end position="94"/>
    </location>
</feature>
<dbReference type="EMBL" id="BAAAHB010000013">
    <property type="protein sequence ID" value="GAA0455978.1"/>
    <property type="molecule type" value="Genomic_DNA"/>
</dbReference>
<evidence type="ECO:0000256" key="2">
    <source>
        <dbReference type="SAM" id="MobiDB-lite"/>
    </source>
</evidence>
<dbReference type="InterPro" id="IPR055370">
    <property type="entry name" value="Lsr2_DNA-bd"/>
</dbReference>
<gene>
    <name evidence="5" type="ORF">GCM10009544_18380</name>
</gene>
<protein>
    <submittedName>
        <fullName evidence="5">Lsr2 family protein</fullName>
    </submittedName>
</protein>
<evidence type="ECO:0000313" key="5">
    <source>
        <dbReference type="EMBL" id="GAA0455978.1"/>
    </source>
</evidence>
<evidence type="ECO:0000259" key="3">
    <source>
        <dbReference type="Pfam" id="PF11774"/>
    </source>
</evidence>
<dbReference type="InterPro" id="IPR036625">
    <property type="entry name" value="E3-bd_dom_sf"/>
</dbReference>
<proteinExistence type="predicted"/>
<name>A0ABN0ZQU6_9ACTN</name>
<keyword evidence="1" id="KW-0238">DNA-binding</keyword>
<sequence length="125" mass="13319">MVPYNPYMAQKVVTTFTDDLTGEESDEISTHTILVDGAGVEIDLTPDSHDKLMDALRPFLSAQGARRVRGGASSSAATKTRRRPAGAAGGQDTSAIRAWAKSAGLEVNDRGRVPASIREAYEKAN</sequence>
<dbReference type="Gene3D" id="4.10.320.10">
    <property type="entry name" value="E3-binding domain"/>
    <property type="match status" value="1"/>
</dbReference>
<dbReference type="Proteomes" id="UP001499895">
    <property type="component" value="Unassembled WGS sequence"/>
</dbReference>
<feature type="domain" description="Lsr2 DNA-binding" evidence="4">
    <location>
        <begin position="90"/>
        <end position="124"/>
    </location>
</feature>
<keyword evidence="6" id="KW-1185">Reference proteome</keyword>
<dbReference type="InterPro" id="IPR024412">
    <property type="entry name" value="Lsr2_dim_dom"/>
</dbReference>
<organism evidence="5 6">
    <name type="scientific">Streptomyces stramineus</name>
    <dbReference type="NCBI Taxonomy" id="173861"/>
    <lineage>
        <taxon>Bacteria</taxon>
        <taxon>Bacillati</taxon>
        <taxon>Actinomycetota</taxon>
        <taxon>Actinomycetes</taxon>
        <taxon>Kitasatosporales</taxon>
        <taxon>Streptomycetaceae</taxon>
        <taxon>Streptomyces</taxon>
    </lineage>
</organism>
<dbReference type="InterPro" id="IPR042261">
    <property type="entry name" value="Lsr2-like_dimerization"/>
</dbReference>
<accession>A0ABN0ZQU6</accession>
<comment type="caution">
    <text evidence="5">The sequence shown here is derived from an EMBL/GenBank/DDBJ whole genome shotgun (WGS) entry which is preliminary data.</text>
</comment>
<dbReference type="Gene3D" id="3.30.60.230">
    <property type="entry name" value="Lsr2, dimerization domain"/>
    <property type="match status" value="1"/>
</dbReference>
<evidence type="ECO:0000256" key="1">
    <source>
        <dbReference type="ARBA" id="ARBA00023125"/>
    </source>
</evidence>
<dbReference type="Pfam" id="PF23359">
    <property type="entry name" value="Lsr2_DNA-bd"/>
    <property type="match status" value="1"/>
</dbReference>
<evidence type="ECO:0000259" key="4">
    <source>
        <dbReference type="Pfam" id="PF23359"/>
    </source>
</evidence>
<evidence type="ECO:0000313" key="6">
    <source>
        <dbReference type="Proteomes" id="UP001499895"/>
    </source>
</evidence>